<reference evidence="4" key="1">
    <citation type="submission" date="2023-05" db="EMBL/GenBank/DDBJ databases">
        <authorList>
            <person name="Zhang X."/>
        </authorList>
    </citation>
    <scope>NUCLEOTIDE SEQUENCE</scope>
    <source>
        <strain evidence="4">YF14B1</strain>
    </source>
</reference>
<dbReference type="RefSeq" id="WP_313984387.1">
    <property type="nucleotide sequence ID" value="NZ_JASJOS010000012.1"/>
</dbReference>
<evidence type="ECO:0000259" key="3">
    <source>
        <dbReference type="PROSITE" id="PS01124"/>
    </source>
</evidence>
<dbReference type="InterPro" id="IPR052158">
    <property type="entry name" value="INH-QAR"/>
</dbReference>
<accession>A0AAE3QW38</accession>
<keyword evidence="2" id="KW-0804">Transcription</keyword>
<dbReference type="Pfam" id="PF12833">
    <property type="entry name" value="HTH_18"/>
    <property type="match status" value="1"/>
</dbReference>
<comment type="caution">
    <text evidence="4">The sequence shown here is derived from an EMBL/GenBank/DDBJ whole genome shotgun (WGS) entry which is preliminary data.</text>
</comment>
<dbReference type="SUPFAM" id="SSF52317">
    <property type="entry name" value="Class I glutamine amidotransferase-like"/>
    <property type="match status" value="1"/>
</dbReference>
<dbReference type="Pfam" id="PF01965">
    <property type="entry name" value="DJ-1_PfpI"/>
    <property type="match status" value="1"/>
</dbReference>
<dbReference type="AlphaFoldDB" id="A0AAE3QW38"/>
<dbReference type="EMBL" id="JASJOS010000012">
    <property type="protein sequence ID" value="MDJ1483879.1"/>
    <property type="molecule type" value="Genomic_DNA"/>
</dbReference>
<protein>
    <submittedName>
        <fullName evidence="4">DJ-1/PfpI family protein</fullName>
    </submittedName>
</protein>
<name>A0AAE3QW38_9BACT</name>
<dbReference type="PANTHER" id="PTHR43130">
    <property type="entry name" value="ARAC-FAMILY TRANSCRIPTIONAL REGULATOR"/>
    <property type="match status" value="1"/>
</dbReference>
<dbReference type="Proteomes" id="UP001241110">
    <property type="component" value="Unassembled WGS sequence"/>
</dbReference>
<dbReference type="SMART" id="SM00342">
    <property type="entry name" value="HTH_ARAC"/>
    <property type="match status" value="1"/>
</dbReference>
<evidence type="ECO:0000256" key="1">
    <source>
        <dbReference type="ARBA" id="ARBA00023015"/>
    </source>
</evidence>
<dbReference type="InterPro" id="IPR018060">
    <property type="entry name" value="HTH_AraC"/>
</dbReference>
<organism evidence="4 5">
    <name type="scientific">Xanthocytophaga flava</name>
    <dbReference type="NCBI Taxonomy" id="3048013"/>
    <lineage>
        <taxon>Bacteria</taxon>
        <taxon>Pseudomonadati</taxon>
        <taxon>Bacteroidota</taxon>
        <taxon>Cytophagia</taxon>
        <taxon>Cytophagales</taxon>
        <taxon>Rhodocytophagaceae</taxon>
        <taxon>Xanthocytophaga</taxon>
    </lineage>
</organism>
<evidence type="ECO:0000313" key="5">
    <source>
        <dbReference type="Proteomes" id="UP001241110"/>
    </source>
</evidence>
<gene>
    <name evidence="4" type="ORF">QNI16_25485</name>
</gene>
<keyword evidence="1" id="KW-0805">Transcription regulation</keyword>
<dbReference type="CDD" id="cd03137">
    <property type="entry name" value="GATase1_AraC_1"/>
    <property type="match status" value="1"/>
</dbReference>
<dbReference type="SUPFAM" id="SSF46689">
    <property type="entry name" value="Homeodomain-like"/>
    <property type="match status" value="1"/>
</dbReference>
<dbReference type="Gene3D" id="3.40.50.880">
    <property type="match status" value="1"/>
</dbReference>
<dbReference type="GO" id="GO:0043565">
    <property type="term" value="F:sequence-specific DNA binding"/>
    <property type="evidence" value="ECO:0007669"/>
    <property type="project" value="InterPro"/>
</dbReference>
<proteinExistence type="predicted"/>
<dbReference type="InterPro" id="IPR009057">
    <property type="entry name" value="Homeodomain-like_sf"/>
</dbReference>
<sequence>MLQRRHFPQFVISTFLKTSKNILFIVPPKVHLLDLNGPAHIFYEAKELGMLVELHFVSVSTAIHAESSAGLSFSNLKPYVEFELSEEDYVFVPGLEYTLISDSSFIQNCDPFFKWLRRQASHGAHVCSVCTGAFLLAEAGLLSGKSCTTHWKYLSRFSQKYPAVYLRKDRLFVVDGNIYTSAGVASGIDLALYIIEKEFGTKWAIEVAKEVVVYFRRSEGDPQLSIFLQYRNHMDSQIHEAQNYLMSHLSGTSSLESVAEHVNMSIRNLTRCFKKTTGITIGDYLEKLRVERAVQLLSTGNKVEVVSKECGLSSNQLRALLKKHRGVLPGDVASLEMS</sequence>
<dbReference type="InterPro" id="IPR002818">
    <property type="entry name" value="DJ-1/PfpI"/>
</dbReference>
<dbReference type="PANTHER" id="PTHR43130:SF3">
    <property type="entry name" value="HTH-TYPE TRANSCRIPTIONAL REGULATOR RV1931C"/>
    <property type="match status" value="1"/>
</dbReference>
<evidence type="ECO:0000313" key="4">
    <source>
        <dbReference type="EMBL" id="MDJ1483879.1"/>
    </source>
</evidence>
<dbReference type="InterPro" id="IPR029062">
    <property type="entry name" value="Class_I_gatase-like"/>
</dbReference>
<dbReference type="GO" id="GO:0003700">
    <property type="term" value="F:DNA-binding transcription factor activity"/>
    <property type="evidence" value="ECO:0007669"/>
    <property type="project" value="InterPro"/>
</dbReference>
<dbReference type="Gene3D" id="1.10.10.60">
    <property type="entry name" value="Homeodomain-like"/>
    <property type="match status" value="1"/>
</dbReference>
<evidence type="ECO:0000256" key="2">
    <source>
        <dbReference type="ARBA" id="ARBA00023163"/>
    </source>
</evidence>
<feature type="domain" description="HTH araC/xylS-type" evidence="3">
    <location>
        <begin position="239"/>
        <end position="335"/>
    </location>
</feature>
<dbReference type="PROSITE" id="PS01124">
    <property type="entry name" value="HTH_ARAC_FAMILY_2"/>
    <property type="match status" value="1"/>
</dbReference>